<evidence type="ECO:0000313" key="7">
    <source>
        <dbReference type="EMBL" id="QWG17177.1"/>
    </source>
</evidence>
<dbReference type="InterPro" id="IPR012675">
    <property type="entry name" value="Beta-grasp_dom_sf"/>
</dbReference>
<dbReference type="InterPro" id="IPR036010">
    <property type="entry name" value="2Fe-2S_ferredoxin-like_sf"/>
</dbReference>
<proteinExistence type="predicted"/>
<accession>A0A975NL32</accession>
<dbReference type="PANTHER" id="PTHR44379">
    <property type="entry name" value="OXIDOREDUCTASE WITH IRON-SULFUR SUBUNIT"/>
    <property type="match status" value="1"/>
</dbReference>
<keyword evidence="2" id="KW-0479">Metal-binding</keyword>
<reference evidence="7" key="1">
    <citation type="submission" date="2021-06" db="EMBL/GenBank/DDBJ databases">
        <title>Bradyrhizobium sp. S2-11-2 Genome sequencing.</title>
        <authorList>
            <person name="Jin L."/>
        </authorList>
    </citation>
    <scope>NUCLEOTIDE SEQUENCE</scope>
    <source>
        <strain evidence="7">S2-11-2</strain>
    </source>
</reference>
<dbReference type="SUPFAM" id="SSF54292">
    <property type="entry name" value="2Fe-2S ferredoxin-like"/>
    <property type="match status" value="1"/>
</dbReference>
<name>A0A975NL32_9BRAD</name>
<dbReference type="PROSITE" id="PS51085">
    <property type="entry name" value="2FE2S_FER_2"/>
    <property type="match status" value="1"/>
</dbReference>
<dbReference type="Proteomes" id="UP000680805">
    <property type="component" value="Chromosome"/>
</dbReference>
<dbReference type="Pfam" id="PF01799">
    <property type="entry name" value="Fer2_2"/>
    <property type="match status" value="1"/>
</dbReference>
<gene>
    <name evidence="7" type="ORF">KMZ68_19665</name>
</gene>
<dbReference type="GO" id="GO:0046872">
    <property type="term" value="F:metal ion binding"/>
    <property type="evidence" value="ECO:0007669"/>
    <property type="project" value="UniProtKB-KW"/>
</dbReference>
<dbReference type="EMBL" id="CP076135">
    <property type="protein sequence ID" value="QWG17177.1"/>
    <property type="molecule type" value="Genomic_DNA"/>
</dbReference>
<protein>
    <submittedName>
        <fullName evidence="7">(2Fe-2S)-binding protein</fullName>
    </submittedName>
</protein>
<dbReference type="KEGG" id="bsei:KMZ68_19665"/>
<evidence type="ECO:0000256" key="1">
    <source>
        <dbReference type="ARBA" id="ARBA00022714"/>
    </source>
</evidence>
<evidence type="ECO:0000313" key="8">
    <source>
        <dbReference type="Proteomes" id="UP000680805"/>
    </source>
</evidence>
<dbReference type="Pfam" id="PF00111">
    <property type="entry name" value="Fer2"/>
    <property type="match status" value="1"/>
</dbReference>
<evidence type="ECO:0000259" key="6">
    <source>
        <dbReference type="PROSITE" id="PS51085"/>
    </source>
</evidence>
<dbReference type="FunFam" id="3.10.20.30:FF:000020">
    <property type="entry name" value="Xanthine dehydrogenase iron-sulfur subunit"/>
    <property type="match status" value="1"/>
</dbReference>
<keyword evidence="5" id="KW-0411">Iron-sulfur</keyword>
<evidence type="ECO:0000256" key="3">
    <source>
        <dbReference type="ARBA" id="ARBA00023002"/>
    </source>
</evidence>
<keyword evidence="1" id="KW-0001">2Fe-2S</keyword>
<dbReference type="PROSITE" id="PS00197">
    <property type="entry name" value="2FE2S_FER_1"/>
    <property type="match status" value="1"/>
</dbReference>
<dbReference type="GO" id="GO:0016491">
    <property type="term" value="F:oxidoreductase activity"/>
    <property type="evidence" value="ECO:0007669"/>
    <property type="project" value="UniProtKB-KW"/>
</dbReference>
<dbReference type="AlphaFoldDB" id="A0A975NL32"/>
<feature type="domain" description="2Fe-2S ferredoxin-type" evidence="6">
    <location>
        <begin position="22"/>
        <end position="98"/>
    </location>
</feature>
<keyword evidence="3" id="KW-0560">Oxidoreductase</keyword>
<dbReference type="GO" id="GO:0051537">
    <property type="term" value="F:2 iron, 2 sulfur cluster binding"/>
    <property type="evidence" value="ECO:0007669"/>
    <property type="project" value="UniProtKB-KW"/>
</dbReference>
<dbReference type="InterPro" id="IPR051452">
    <property type="entry name" value="Diverse_Oxidoreductases"/>
</dbReference>
<dbReference type="PANTHER" id="PTHR44379:SF8">
    <property type="entry name" value="XANTHINE DEHYDROGENASE IRON-SULFUR-BINDING SUBUNIT XDHC-RELATED"/>
    <property type="match status" value="1"/>
</dbReference>
<evidence type="ECO:0000256" key="4">
    <source>
        <dbReference type="ARBA" id="ARBA00023004"/>
    </source>
</evidence>
<sequence>MRRHAAWPQRSGRRGICVTAPVSISLDVNGERVDALVLPRLNLADFLREQLQLTGTHVGCEHGVCGACTVRVNGEIVRSCLMLAVQAHGAAVQTIEGLSDSGEVADLQAAFRDRNALQCGFCTPGMLMAAQDLLKQEARPDRDRIREHLSGNYCRCTGYQAIIDAVETTARARGGRRV</sequence>
<dbReference type="InterPro" id="IPR036884">
    <property type="entry name" value="2Fe-2S-bd_dom_sf"/>
</dbReference>
<evidence type="ECO:0000256" key="5">
    <source>
        <dbReference type="ARBA" id="ARBA00023014"/>
    </source>
</evidence>
<evidence type="ECO:0000256" key="2">
    <source>
        <dbReference type="ARBA" id="ARBA00022723"/>
    </source>
</evidence>
<dbReference type="InterPro" id="IPR002888">
    <property type="entry name" value="2Fe-2S-bd"/>
</dbReference>
<organism evidence="7 8">
    <name type="scientific">Bradyrhizobium sediminis</name>
    <dbReference type="NCBI Taxonomy" id="2840469"/>
    <lineage>
        <taxon>Bacteria</taxon>
        <taxon>Pseudomonadati</taxon>
        <taxon>Pseudomonadota</taxon>
        <taxon>Alphaproteobacteria</taxon>
        <taxon>Hyphomicrobiales</taxon>
        <taxon>Nitrobacteraceae</taxon>
        <taxon>Bradyrhizobium</taxon>
    </lineage>
</organism>
<dbReference type="Gene3D" id="1.10.150.120">
    <property type="entry name" value="[2Fe-2S]-binding domain"/>
    <property type="match status" value="1"/>
</dbReference>
<dbReference type="CDD" id="cd00207">
    <property type="entry name" value="fer2"/>
    <property type="match status" value="1"/>
</dbReference>
<dbReference type="InterPro" id="IPR006058">
    <property type="entry name" value="2Fe2S_fd_BS"/>
</dbReference>
<dbReference type="SUPFAM" id="SSF47741">
    <property type="entry name" value="CO dehydrogenase ISP C-domain like"/>
    <property type="match status" value="1"/>
</dbReference>
<dbReference type="InterPro" id="IPR001041">
    <property type="entry name" value="2Fe-2S_ferredoxin-type"/>
</dbReference>
<keyword evidence="4" id="KW-0408">Iron</keyword>
<dbReference type="Gene3D" id="3.10.20.30">
    <property type="match status" value="1"/>
</dbReference>